<gene>
    <name evidence="11" type="ORF">STAS_18093</name>
</gene>
<dbReference type="AlphaFoldDB" id="A0A5A7Q803"/>
<keyword evidence="6" id="KW-0804">Transcription</keyword>
<keyword evidence="4" id="KW-0805">Transcription regulation</keyword>
<evidence type="ECO:0000256" key="2">
    <source>
        <dbReference type="ARBA" id="ARBA00022771"/>
    </source>
</evidence>
<evidence type="ECO:0000256" key="5">
    <source>
        <dbReference type="ARBA" id="ARBA00023125"/>
    </source>
</evidence>
<dbReference type="GO" id="GO:0003677">
    <property type="term" value="F:DNA binding"/>
    <property type="evidence" value="ECO:0007669"/>
    <property type="project" value="UniProtKB-UniRule"/>
</dbReference>
<feature type="compositionally biased region" description="Polar residues" evidence="9">
    <location>
        <begin position="73"/>
        <end position="100"/>
    </location>
</feature>
<comment type="subcellular location">
    <subcellularLocation>
        <location evidence="8">Nucleus</location>
    </subcellularLocation>
</comment>
<organism evidence="11 12">
    <name type="scientific">Striga asiatica</name>
    <name type="common">Asiatic witchweed</name>
    <name type="synonym">Buchnera asiatica</name>
    <dbReference type="NCBI Taxonomy" id="4170"/>
    <lineage>
        <taxon>Eukaryota</taxon>
        <taxon>Viridiplantae</taxon>
        <taxon>Streptophyta</taxon>
        <taxon>Embryophyta</taxon>
        <taxon>Tracheophyta</taxon>
        <taxon>Spermatophyta</taxon>
        <taxon>Magnoliopsida</taxon>
        <taxon>eudicotyledons</taxon>
        <taxon>Gunneridae</taxon>
        <taxon>Pentapetalae</taxon>
        <taxon>asterids</taxon>
        <taxon>lamiids</taxon>
        <taxon>Lamiales</taxon>
        <taxon>Orobanchaceae</taxon>
        <taxon>Buchnereae</taxon>
        <taxon>Striga</taxon>
    </lineage>
</organism>
<dbReference type="PROSITE" id="PS01361">
    <property type="entry name" value="ZF_DOF_1"/>
    <property type="match status" value="1"/>
</dbReference>
<dbReference type="Proteomes" id="UP000325081">
    <property type="component" value="Unassembled WGS sequence"/>
</dbReference>
<protein>
    <submittedName>
        <fullName evidence="11">Dof zinc finger protein</fullName>
    </submittedName>
</protein>
<feature type="region of interest" description="Disordered" evidence="9">
    <location>
        <begin position="318"/>
        <end position="354"/>
    </location>
</feature>
<keyword evidence="5 8" id="KW-0238">DNA-binding</keyword>
<dbReference type="PANTHER" id="PTHR31089:SF75">
    <property type="entry name" value="CYCLIC DOF FACTOR 2"/>
    <property type="match status" value="1"/>
</dbReference>
<comment type="caution">
    <text evidence="11">The sequence shown here is derived from an EMBL/GenBank/DDBJ whole genome shotgun (WGS) entry which is preliminary data.</text>
</comment>
<evidence type="ECO:0000313" key="11">
    <source>
        <dbReference type="EMBL" id="GER41379.1"/>
    </source>
</evidence>
<feature type="region of interest" description="Disordered" evidence="9">
    <location>
        <begin position="62"/>
        <end position="131"/>
    </location>
</feature>
<dbReference type="InterPro" id="IPR003851">
    <property type="entry name" value="Znf_Dof"/>
</dbReference>
<feature type="region of interest" description="Disordered" evidence="9">
    <location>
        <begin position="179"/>
        <end position="205"/>
    </location>
</feature>
<keyword evidence="2 8" id="KW-0863">Zinc-finger</keyword>
<feature type="compositionally biased region" description="Polar residues" evidence="9">
    <location>
        <begin position="185"/>
        <end position="205"/>
    </location>
</feature>
<dbReference type="GO" id="GO:0005634">
    <property type="term" value="C:nucleus"/>
    <property type="evidence" value="ECO:0007669"/>
    <property type="project" value="UniProtKB-SubCell"/>
</dbReference>
<feature type="region of interest" description="Disordered" evidence="9">
    <location>
        <begin position="17"/>
        <end position="48"/>
    </location>
</feature>
<dbReference type="OrthoDB" id="1927254at2759"/>
<evidence type="ECO:0000256" key="1">
    <source>
        <dbReference type="ARBA" id="ARBA00022723"/>
    </source>
</evidence>
<keyword evidence="7 8" id="KW-0539">Nucleus</keyword>
<dbReference type="GO" id="GO:0003700">
    <property type="term" value="F:DNA-binding transcription factor activity"/>
    <property type="evidence" value="ECO:0007669"/>
    <property type="project" value="InterPro"/>
</dbReference>
<keyword evidence="1" id="KW-0479">Metal-binding</keyword>
<proteinExistence type="predicted"/>
<dbReference type="PROSITE" id="PS50884">
    <property type="entry name" value="ZF_DOF_2"/>
    <property type="match status" value="1"/>
</dbReference>
<evidence type="ECO:0000256" key="6">
    <source>
        <dbReference type="ARBA" id="ARBA00023163"/>
    </source>
</evidence>
<dbReference type="Pfam" id="PF02701">
    <property type="entry name" value="Zn_ribbon_Dof"/>
    <property type="match status" value="1"/>
</dbReference>
<dbReference type="PANTHER" id="PTHR31089">
    <property type="entry name" value="CYCLIC DOF FACTOR 2"/>
    <property type="match status" value="1"/>
</dbReference>
<sequence>MSELKDPKIKLFGKTIGLPEESVEAAGIREPAADSCDADTEDSVTSVDQKLACSVLEHSDLIVDAEDHESQERQPSSGHGNPNMENQGHPSTSNESNDTNAPIHAANNSREEPSEPNSSNEKTLKKPDKILPCPRCNSTDTKFCYFNNYNINQPRHFCKNCQRYWTAGGAMRNVRVGAGRRKNKNQTASQFHHTPNPESARQNPNGTSFLAFGSDTPLPLCESSMVSVLDIGDKTIRRKENNGYERSSEHPISSSKDEVPVFHGVAWPYPWHSVQWSPPMAPPNFGPASFPMQFYSTPQPYWPGASLWNVPYVISPTQAPNSSPVSPTLGKHSRDENIPSDTENEEEKVKESDPEKCLWVPKTLRIDDPEEASRSSILSTLGINRNRDDDDCGDVGVSRGDGLFKALQRKSKDNYQKNWAHAKSSTVLQANPAGLSRSLSFNEGS</sequence>
<evidence type="ECO:0000256" key="4">
    <source>
        <dbReference type="ARBA" id="ARBA00023015"/>
    </source>
</evidence>
<feature type="domain" description="Dof-type" evidence="10">
    <location>
        <begin position="131"/>
        <end position="185"/>
    </location>
</feature>
<dbReference type="InterPro" id="IPR045174">
    <property type="entry name" value="Dof"/>
</dbReference>
<evidence type="ECO:0000256" key="7">
    <source>
        <dbReference type="ARBA" id="ARBA00023242"/>
    </source>
</evidence>
<evidence type="ECO:0000256" key="3">
    <source>
        <dbReference type="ARBA" id="ARBA00022833"/>
    </source>
</evidence>
<accession>A0A5A7Q803</accession>
<dbReference type="GO" id="GO:0008270">
    <property type="term" value="F:zinc ion binding"/>
    <property type="evidence" value="ECO:0007669"/>
    <property type="project" value="UniProtKB-KW"/>
</dbReference>
<evidence type="ECO:0000256" key="9">
    <source>
        <dbReference type="SAM" id="MobiDB-lite"/>
    </source>
</evidence>
<evidence type="ECO:0000313" key="12">
    <source>
        <dbReference type="Proteomes" id="UP000325081"/>
    </source>
</evidence>
<reference evidence="12" key="1">
    <citation type="journal article" date="2019" name="Curr. Biol.">
        <title>Genome Sequence of Striga asiatica Provides Insight into the Evolution of Plant Parasitism.</title>
        <authorList>
            <person name="Yoshida S."/>
            <person name="Kim S."/>
            <person name="Wafula E.K."/>
            <person name="Tanskanen J."/>
            <person name="Kim Y.M."/>
            <person name="Honaas L."/>
            <person name="Yang Z."/>
            <person name="Spallek T."/>
            <person name="Conn C.E."/>
            <person name="Ichihashi Y."/>
            <person name="Cheong K."/>
            <person name="Cui S."/>
            <person name="Der J.P."/>
            <person name="Gundlach H."/>
            <person name="Jiao Y."/>
            <person name="Hori C."/>
            <person name="Ishida J.K."/>
            <person name="Kasahara H."/>
            <person name="Kiba T."/>
            <person name="Kim M.S."/>
            <person name="Koo N."/>
            <person name="Laohavisit A."/>
            <person name="Lee Y.H."/>
            <person name="Lumba S."/>
            <person name="McCourt P."/>
            <person name="Mortimer J.C."/>
            <person name="Mutuku J.M."/>
            <person name="Nomura T."/>
            <person name="Sasaki-Sekimoto Y."/>
            <person name="Seto Y."/>
            <person name="Wang Y."/>
            <person name="Wakatake T."/>
            <person name="Sakakibara H."/>
            <person name="Demura T."/>
            <person name="Yamaguchi S."/>
            <person name="Yoneyama K."/>
            <person name="Manabe R.I."/>
            <person name="Nelson D.C."/>
            <person name="Schulman A.H."/>
            <person name="Timko M.P."/>
            <person name="dePamphilis C.W."/>
            <person name="Choi D."/>
            <person name="Shirasu K."/>
        </authorList>
    </citation>
    <scope>NUCLEOTIDE SEQUENCE [LARGE SCALE GENOMIC DNA]</scope>
    <source>
        <strain evidence="12">cv. UVA1</strain>
    </source>
</reference>
<evidence type="ECO:0000259" key="10">
    <source>
        <dbReference type="PROSITE" id="PS50884"/>
    </source>
</evidence>
<dbReference type="EMBL" id="BKCP01006072">
    <property type="protein sequence ID" value="GER41379.1"/>
    <property type="molecule type" value="Genomic_DNA"/>
</dbReference>
<name>A0A5A7Q803_STRAF</name>
<keyword evidence="12" id="KW-1185">Reference proteome</keyword>
<keyword evidence="3" id="KW-0862">Zinc</keyword>
<evidence type="ECO:0000256" key="8">
    <source>
        <dbReference type="PROSITE-ProRule" id="PRU00071"/>
    </source>
</evidence>